<proteinExistence type="predicted"/>
<dbReference type="FunFam" id="3.30.460.10:FF:000046">
    <property type="entry name" value="PAP/OAS1 substrate-binding domain superfamily"/>
    <property type="match status" value="1"/>
</dbReference>
<dbReference type="SUPFAM" id="SSF81301">
    <property type="entry name" value="Nucleotidyltransferase"/>
    <property type="match status" value="1"/>
</dbReference>
<evidence type="ECO:0000313" key="5">
    <source>
        <dbReference type="Proteomes" id="UP000325081"/>
    </source>
</evidence>
<feature type="compositionally biased region" description="Basic and acidic residues" evidence="1">
    <location>
        <begin position="1113"/>
        <end position="1123"/>
    </location>
</feature>
<dbReference type="OrthoDB" id="273917at2759"/>
<feature type="compositionally biased region" description="Low complexity" evidence="1">
    <location>
        <begin position="777"/>
        <end position="793"/>
    </location>
</feature>
<gene>
    <name evidence="4" type="ORF">STAS_02130</name>
</gene>
<feature type="region of interest" description="Disordered" evidence="1">
    <location>
        <begin position="686"/>
        <end position="812"/>
    </location>
</feature>
<dbReference type="InterPro" id="IPR043519">
    <property type="entry name" value="NT_sf"/>
</dbReference>
<dbReference type="CDD" id="cd05402">
    <property type="entry name" value="NT_PAP_TUTase"/>
    <property type="match status" value="1"/>
</dbReference>
<feature type="compositionally biased region" description="Polar residues" evidence="1">
    <location>
        <begin position="452"/>
        <end position="471"/>
    </location>
</feature>
<keyword evidence="5" id="KW-1185">Reference proteome</keyword>
<dbReference type="Gene3D" id="3.30.460.10">
    <property type="entry name" value="Beta Polymerase, domain 2"/>
    <property type="match status" value="1"/>
</dbReference>
<feature type="compositionally biased region" description="Polar residues" evidence="1">
    <location>
        <begin position="1101"/>
        <end position="1112"/>
    </location>
</feature>
<feature type="compositionally biased region" description="Basic and acidic residues" evidence="1">
    <location>
        <begin position="753"/>
        <end position="767"/>
    </location>
</feature>
<sequence length="1388" mass="155126">MGENEGWAESGGPLPNGLLPGAGPVLRTLDLERWSRAEDRTAELIACIQPNQLSEERRNAVAEYVQRLITKCFPCQVCTFGSVPLKTYLPDGDIDLTAFSHDQNVKDNWANQVRDMLQNEEKNENAEFHVKEVQYIQAEVKIIKCLVENIVVDISFNQVGGLCTLCFLDEVDHLINQNHLFKRSIILIKAWCYYESRILGAHHGLISTYALETLVLYIFHVFNNTFHGPLEVLYRFLEFFSNFDWDNFCVSLWGPVPISSLPDMTAEPPRKDSGELLLSKLFLDACSSVYAVFPGGQENNGQPFISKHFNVIDPLRVNNNLGRSVSKGLHLDTWYYICLHNSYLCLENGNFFRIRSAFAFGAKRLARLLDCPEENLSFEVNQFFMNTWDRHGSGHRPDAPGVDSWRTGLPTPGPHHENSNSGNILSGNSVNQNKTSSLHGTEDRGTHGHGKTSASRTKSLKSQTSNSSRASDQIRRDNTSDWVLVNEEFQGDPKANRGLNDIHGRLLARTSSSPELTVAYNDFPSQTRRNRKPETINTQVPSKQSLDMHADGLGEEFQSTSGAMNQEEQDIVNMMASASLQGLHEQFHIPFNLNSGPLPFSIPPSFLASMGYAQRNLPGFVPANNIPLFDPSFSNLQFHPNLLSPRYFPGAGVAFPSEAPVEQGNDKFGSAEVMNNEELDNDFWHEQNVGYNPENGKSKTSVPDDKRPVSVSGLKYIPPHRLNSSDKASRVQQKHPREKHGPARQNSESLSIQDDRNSEIYAEERSVSSRVSTATHSNSLRSRASSESSWDGSAKTPKSTKERRGKKILPSAELATGHTGIGKGKVMSDHMANQLENENAETLERNYVPESLSSLQIPSQNMSSGIEAARVSGPDSMMPFAPMLVGPGGSTQRMNDNSGLVAFYPTGPPIPFLTMLPVYNIPPETSTSESSSGHFVGDDTLENSDSGHNISPEGYDHLEDLNSLNSLRATAAAETSEKKKPDILNSDFASHWQNLQFGRFCQNPQHSGGPLIYPSPVMVPPAYLQGGRFPYDSSGRPFSANTNLFSQLMTSYGQRLVPVAPLQSVSSRPYIYQNYMDGMPRFRSGTGTYLPNPVPIRERNSSSTRRGNYSNYDRNENYGDKDGNWNSNPKSRGSVRNHGRSRSEKSNSRTDRLTSVENRADRSWNSYRQEALPSYQPRNGQLSSSFNQNGPQTMAYNMYQLPATNPNGVTNGPSVPPFMMLYPFDHNNAVHGSHGEQLEFGSLGPMDLPGMDEHLQLNEGTRARMFQEHRLHGGSDHHSSPDQPSSPRQQRIYKYRMFGEGLIFPIFWLNTKHDMPEDEVVALKFILRHKLKMASPVLLNISNLLPGKSLVCAWNFDVHEWPVWHDFGVQNKLLPRFGSFGRMEGQRS</sequence>
<dbReference type="Proteomes" id="UP000325081">
    <property type="component" value="Unassembled WGS sequence"/>
</dbReference>
<feature type="compositionally biased region" description="Basic and acidic residues" evidence="1">
    <location>
        <begin position="1141"/>
        <end position="1162"/>
    </location>
</feature>
<feature type="compositionally biased region" description="Low complexity" evidence="1">
    <location>
        <begin position="419"/>
        <end position="431"/>
    </location>
</feature>
<keyword evidence="4" id="KW-0808">Transferase</keyword>
<feature type="domain" description="PAP/OAS1 substrate-binding-related" evidence="3">
    <location>
        <begin position="175"/>
        <end position="328"/>
    </location>
</feature>
<dbReference type="SUPFAM" id="SSF81631">
    <property type="entry name" value="PAP/OAS1 substrate-binding domain"/>
    <property type="match status" value="1"/>
</dbReference>
<dbReference type="InterPro" id="IPR054708">
    <property type="entry name" value="MTPAP-like_central"/>
</dbReference>
<evidence type="ECO:0000256" key="1">
    <source>
        <dbReference type="SAM" id="MobiDB-lite"/>
    </source>
</evidence>
<name>A0A5A7P1R8_STRAF</name>
<evidence type="ECO:0000259" key="3">
    <source>
        <dbReference type="Pfam" id="PF26180"/>
    </source>
</evidence>
<organism evidence="4 5">
    <name type="scientific">Striga asiatica</name>
    <name type="common">Asiatic witchweed</name>
    <name type="synonym">Buchnera asiatica</name>
    <dbReference type="NCBI Taxonomy" id="4170"/>
    <lineage>
        <taxon>Eukaryota</taxon>
        <taxon>Viridiplantae</taxon>
        <taxon>Streptophyta</taxon>
        <taxon>Embryophyta</taxon>
        <taxon>Tracheophyta</taxon>
        <taxon>Spermatophyta</taxon>
        <taxon>Magnoliopsida</taxon>
        <taxon>eudicotyledons</taxon>
        <taxon>Gunneridae</taxon>
        <taxon>Pentapetalae</taxon>
        <taxon>asterids</taxon>
        <taxon>lamiids</taxon>
        <taxon>Lamiales</taxon>
        <taxon>Orobanchaceae</taxon>
        <taxon>Buchnereae</taxon>
        <taxon>Striga</taxon>
    </lineage>
</organism>
<feature type="domain" description="PAP/OAS1 substrate-binding-related" evidence="3">
    <location>
        <begin position="345"/>
        <end position="388"/>
    </location>
</feature>
<feature type="region of interest" description="Disordered" evidence="1">
    <location>
        <begin position="924"/>
        <end position="957"/>
    </location>
</feature>
<feature type="region of interest" description="Disordered" evidence="1">
    <location>
        <begin position="1083"/>
        <end position="1165"/>
    </location>
</feature>
<dbReference type="Pfam" id="PF22600">
    <property type="entry name" value="MTPAP-like_central"/>
    <property type="match status" value="1"/>
</dbReference>
<dbReference type="Gene3D" id="1.10.1410.10">
    <property type="match status" value="1"/>
</dbReference>
<dbReference type="Pfam" id="PF26180">
    <property type="entry name" value="PAP-OAS1"/>
    <property type="match status" value="2"/>
</dbReference>
<feature type="domain" description="Poly(A) RNA polymerase mitochondrial-like central palm" evidence="2">
    <location>
        <begin position="43"/>
        <end position="162"/>
    </location>
</feature>
<feature type="region of interest" description="Disordered" evidence="1">
    <location>
        <begin position="391"/>
        <end position="475"/>
    </location>
</feature>
<evidence type="ECO:0000259" key="2">
    <source>
        <dbReference type="Pfam" id="PF22600"/>
    </source>
</evidence>
<dbReference type="GO" id="GO:0016740">
    <property type="term" value="F:transferase activity"/>
    <property type="evidence" value="ECO:0007669"/>
    <property type="project" value="UniProtKB-KW"/>
</dbReference>
<evidence type="ECO:0000313" key="4">
    <source>
        <dbReference type="EMBL" id="GER26481.1"/>
    </source>
</evidence>
<dbReference type="InterPro" id="IPR058920">
    <property type="entry name" value="PAP-OAS1-bd-rel"/>
</dbReference>
<accession>A0A5A7P1R8</accession>
<dbReference type="EMBL" id="BKCP01001113">
    <property type="protein sequence ID" value="GER26481.1"/>
    <property type="molecule type" value="Genomic_DNA"/>
</dbReference>
<reference evidence="5" key="1">
    <citation type="journal article" date="2019" name="Curr. Biol.">
        <title>Genome Sequence of Striga asiatica Provides Insight into the Evolution of Plant Parasitism.</title>
        <authorList>
            <person name="Yoshida S."/>
            <person name="Kim S."/>
            <person name="Wafula E.K."/>
            <person name="Tanskanen J."/>
            <person name="Kim Y.M."/>
            <person name="Honaas L."/>
            <person name="Yang Z."/>
            <person name="Spallek T."/>
            <person name="Conn C.E."/>
            <person name="Ichihashi Y."/>
            <person name="Cheong K."/>
            <person name="Cui S."/>
            <person name="Der J.P."/>
            <person name="Gundlach H."/>
            <person name="Jiao Y."/>
            <person name="Hori C."/>
            <person name="Ishida J.K."/>
            <person name="Kasahara H."/>
            <person name="Kiba T."/>
            <person name="Kim M.S."/>
            <person name="Koo N."/>
            <person name="Laohavisit A."/>
            <person name="Lee Y.H."/>
            <person name="Lumba S."/>
            <person name="McCourt P."/>
            <person name="Mortimer J.C."/>
            <person name="Mutuku J.M."/>
            <person name="Nomura T."/>
            <person name="Sasaki-Sekimoto Y."/>
            <person name="Seto Y."/>
            <person name="Wang Y."/>
            <person name="Wakatake T."/>
            <person name="Sakakibara H."/>
            <person name="Demura T."/>
            <person name="Yamaguchi S."/>
            <person name="Yoneyama K."/>
            <person name="Manabe R.I."/>
            <person name="Nelson D.C."/>
            <person name="Schulman A.H."/>
            <person name="Timko M.P."/>
            <person name="dePamphilis C.W."/>
            <person name="Choi D."/>
            <person name="Shirasu K."/>
        </authorList>
    </citation>
    <scope>NUCLEOTIDE SEQUENCE [LARGE SCALE GENOMIC DNA]</scope>
    <source>
        <strain evidence="5">cv. UVA1</strain>
    </source>
</reference>
<dbReference type="PANTHER" id="PTHR45979">
    <property type="entry name" value="PAP/OAS1 SUBSTRATE-BINDING DOMAIN SUPERFAMILY"/>
    <property type="match status" value="1"/>
</dbReference>
<dbReference type="InterPro" id="IPR058921">
    <property type="entry name" value="PAP/OAS1-rel"/>
</dbReference>
<comment type="caution">
    <text evidence="4">The sequence shown here is derived from an EMBL/GenBank/DDBJ whole genome shotgun (WGS) entry which is preliminary data.</text>
</comment>
<protein>
    <submittedName>
        <fullName evidence="4">Nucleotidyltransferase</fullName>
    </submittedName>
</protein>
<dbReference type="PANTHER" id="PTHR45979:SF30">
    <property type="entry name" value="NUCLEOTIDYLTRANSFERASE"/>
    <property type="match status" value="1"/>
</dbReference>